<keyword evidence="1" id="KW-1133">Transmembrane helix</keyword>
<dbReference type="Proteomes" id="UP001201812">
    <property type="component" value="Unassembled WGS sequence"/>
</dbReference>
<proteinExistence type="predicted"/>
<accession>A0AAD4N7D9</accession>
<evidence type="ECO:0000313" key="2">
    <source>
        <dbReference type="EMBL" id="KAI1714358.1"/>
    </source>
</evidence>
<comment type="caution">
    <text evidence="2">The sequence shown here is derived from an EMBL/GenBank/DDBJ whole genome shotgun (WGS) entry which is preliminary data.</text>
</comment>
<reference evidence="2" key="1">
    <citation type="submission" date="2022-01" db="EMBL/GenBank/DDBJ databases">
        <title>Genome Sequence Resource for Two Populations of Ditylenchus destructor, the Migratory Endoparasitic Phytonematode.</title>
        <authorList>
            <person name="Zhang H."/>
            <person name="Lin R."/>
            <person name="Xie B."/>
        </authorList>
    </citation>
    <scope>NUCLEOTIDE SEQUENCE</scope>
    <source>
        <strain evidence="2">BazhouSP</strain>
    </source>
</reference>
<protein>
    <submittedName>
        <fullName evidence="2">Uncharacterized protein</fullName>
    </submittedName>
</protein>
<dbReference type="AlphaFoldDB" id="A0AAD4N7D9"/>
<sequence>MSQKHEFQHLIEKISMDDPKNKFPDTADSALQYSLGSNLKDKSKVFDDLPPKYCNGSNGNSYNDVEISKEKKTAWHSIYLSSAITFMSAVQFSLYFTSLWPFMKVVSPLDNAKHNVLLKFLNAFLNEKYLIHFLF</sequence>
<keyword evidence="1" id="KW-0812">Transmembrane</keyword>
<evidence type="ECO:0000256" key="1">
    <source>
        <dbReference type="SAM" id="Phobius"/>
    </source>
</evidence>
<feature type="transmembrane region" description="Helical" evidence="1">
    <location>
        <begin position="78"/>
        <end position="100"/>
    </location>
</feature>
<evidence type="ECO:0000313" key="3">
    <source>
        <dbReference type="Proteomes" id="UP001201812"/>
    </source>
</evidence>
<organism evidence="2 3">
    <name type="scientific">Ditylenchus destructor</name>
    <dbReference type="NCBI Taxonomy" id="166010"/>
    <lineage>
        <taxon>Eukaryota</taxon>
        <taxon>Metazoa</taxon>
        <taxon>Ecdysozoa</taxon>
        <taxon>Nematoda</taxon>
        <taxon>Chromadorea</taxon>
        <taxon>Rhabditida</taxon>
        <taxon>Tylenchina</taxon>
        <taxon>Tylenchomorpha</taxon>
        <taxon>Sphaerularioidea</taxon>
        <taxon>Anguinidae</taxon>
        <taxon>Anguininae</taxon>
        <taxon>Ditylenchus</taxon>
    </lineage>
</organism>
<gene>
    <name evidence="2" type="ORF">DdX_08452</name>
</gene>
<keyword evidence="3" id="KW-1185">Reference proteome</keyword>
<name>A0AAD4N7D9_9BILA</name>
<keyword evidence="1" id="KW-0472">Membrane</keyword>
<dbReference type="EMBL" id="JAKKPZ010000013">
    <property type="protein sequence ID" value="KAI1714358.1"/>
    <property type="molecule type" value="Genomic_DNA"/>
</dbReference>